<proteinExistence type="predicted"/>
<dbReference type="Proteomes" id="UP001058650">
    <property type="component" value="Chromosome"/>
</dbReference>
<dbReference type="EMBL" id="CP103866">
    <property type="protein sequence ID" value="UWE04280.1"/>
    <property type="molecule type" value="Genomic_DNA"/>
</dbReference>
<organism evidence="1 2">
    <name type="scientific">Laceyella sacchari</name>
    <name type="common">Thermoactinomyces thalpophilus</name>
    <dbReference type="NCBI Taxonomy" id="37482"/>
    <lineage>
        <taxon>Bacteria</taxon>
        <taxon>Bacillati</taxon>
        <taxon>Bacillota</taxon>
        <taxon>Bacilli</taxon>
        <taxon>Bacillales</taxon>
        <taxon>Thermoactinomycetaceae</taxon>
        <taxon>Laceyella</taxon>
    </lineage>
</organism>
<protein>
    <submittedName>
        <fullName evidence="1">Uncharacterized protein</fullName>
    </submittedName>
</protein>
<accession>A0ABY5U6N0</accession>
<keyword evidence="2" id="KW-1185">Reference proteome</keyword>
<name>A0ABY5U6N0_LACSH</name>
<dbReference type="RefSeq" id="WP_259436316.1">
    <property type="nucleotide sequence ID" value="NZ_CP103866.1"/>
</dbReference>
<sequence length="40" mass="4459">MVVDQCSGTSGAVEVKYQKVIKQVQPVHGFNQLYIADIHQ</sequence>
<gene>
    <name evidence="1" type="ORF">NYR52_03740</name>
</gene>
<reference evidence="1" key="1">
    <citation type="submission" date="2022-08" db="EMBL/GenBank/DDBJ databases">
        <title>The complete genome sequence of the thermophilic bacterium Laceyella sacchari FBKL4.010 reveals the basis for tetramethylpyrazine biosynthesis in Moutai-flavor Daqu.</title>
        <authorList>
            <person name="Li D."/>
            <person name="Huang W."/>
            <person name="Wang C."/>
            <person name="Qiu S."/>
        </authorList>
    </citation>
    <scope>NUCLEOTIDE SEQUENCE</scope>
    <source>
        <strain evidence="1">FBKL4.014</strain>
    </source>
</reference>
<evidence type="ECO:0000313" key="1">
    <source>
        <dbReference type="EMBL" id="UWE04280.1"/>
    </source>
</evidence>
<evidence type="ECO:0000313" key="2">
    <source>
        <dbReference type="Proteomes" id="UP001058650"/>
    </source>
</evidence>